<comment type="caution">
    <text evidence="1">The sequence shown here is derived from an EMBL/GenBank/DDBJ whole genome shotgun (WGS) entry which is preliminary data.</text>
</comment>
<dbReference type="AlphaFoldDB" id="A0A928UWN6"/>
<evidence type="ECO:0000313" key="2">
    <source>
        <dbReference type="Proteomes" id="UP000616201"/>
    </source>
</evidence>
<keyword evidence="2" id="KW-1185">Reference proteome</keyword>
<proteinExistence type="predicted"/>
<protein>
    <recommendedName>
        <fullName evidence="3">Lipoprotein</fullName>
    </recommendedName>
</protein>
<dbReference type="PROSITE" id="PS51257">
    <property type="entry name" value="PROKAR_LIPOPROTEIN"/>
    <property type="match status" value="1"/>
</dbReference>
<reference evidence="1" key="1">
    <citation type="submission" date="2018-02" db="EMBL/GenBank/DDBJ databases">
        <authorList>
            <person name="Vasarhelyi B.M."/>
            <person name="Deshmukh S."/>
            <person name="Balint B."/>
            <person name="Kukolya J."/>
        </authorList>
    </citation>
    <scope>NUCLEOTIDE SEQUENCE</scope>
    <source>
        <strain evidence="1">KB22</strain>
    </source>
</reference>
<organism evidence="1 2">
    <name type="scientific">Sphingobacterium hungaricum</name>
    <dbReference type="NCBI Taxonomy" id="2082723"/>
    <lineage>
        <taxon>Bacteria</taxon>
        <taxon>Pseudomonadati</taxon>
        <taxon>Bacteroidota</taxon>
        <taxon>Sphingobacteriia</taxon>
        <taxon>Sphingobacteriales</taxon>
        <taxon>Sphingobacteriaceae</taxon>
        <taxon>Sphingobacterium</taxon>
    </lineage>
</organism>
<dbReference type="RefSeq" id="WP_196936593.1">
    <property type="nucleotide sequence ID" value="NZ_MU158698.1"/>
</dbReference>
<dbReference type="EMBL" id="PRDK01000002">
    <property type="protein sequence ID" value="MBE8712685.1"/>
    <property type="molecule type" value="Genomic_DNA"/>
</dbReference>
<gene>
    <name evidence="1" type="ORF">C4F49_03190</name>
</gene>
<sequence>MNIKYGAILIIIITVSCFYLTCDSSKNPLNEKIKKLTRDKIFDCDDFDQITSYVDSNKTDRKLKRFFRNDTLDLSTLISVIKEDLNEVSVNIEKCVERGVLSAQIESINVFLENSGSMDGYVRGITDYESALSDILVEANHHFGKDRVFVNFINEKIYPAQLNNINDFFKSLEPQKAPFNVGNRSVSELNELFRLILSSTGTNDISIFVSDCIYSLDKSNSTLNALMFQQNLTKSVFLEKSTEFPFSTYILQLYSPFNGIYYDHLNGRNPLKNTNRPYYIWILGQESLLKQFLAKKDPTEYNGFANSYYLNIAKEANMPFEVLSSTSKIGKNRLNKSDNTILEKVVMKNGVFQFAIAVDLSDYPDKTSILNKMAYKISPGFEIVEIKLVPENNQPQIVNPNEWNKISTSGYSHLLIVKNTEKNFSSKFNLSFVNNLPDWVNQSHTDDDTDILNTLDKTFGLKYLITGVKSAYETLNKGHDNTFSINLTLNK</sequence>
<name>A0A928UWN6_9SPHI</name>
<evidence type="ECO:0000313" key="1">
    <source>
        <dbReference type="EMBL" id="MBE8712685.1"/>
    </source>
</evidence>
<dbReference type="Proteomes" id="UP000616201">
    <property type="component" value="Unassembled WGS sequence"/>
</dbReference>
<evidence type="ECO:0008006" key="3">
    <source>
        <dbReference type="Google" id="ProtNLM"/>
    </source>
</evidence>
<accession>A0A928UWN6</accession>